<protein>
    <submittedName>
        <fullName evidence="1">Uncharacterized protein</fullName>
    </submittedName>
</protein>
<dbReference type="Pfam" id="PF14223">
    <property type="entry name" value="Retrotran_gag_2"/>
    <property type="match status" value="1"/>
</dbReference>
<reference evidence="1 2" key="1">
    <citation type="journal article" date="2016" name="Mol. Biol. Evol.">
        <title>Comparative Genomics of Early-Diverging Mushroom-Forming Fungi Provides Insights into the Origins of Lignocellulose Decay Capabilities.</title>
        <authorList>
            <person name="Nagy L.G."/>
            <person name="Riley R."/>
            <person name="Tritt A."/>
            <person name="Adam C."/>
            <person name="Daum C."/>
            <person name="Floudas D."/>
            <person name="Sun H."/>
            <person name="Yadav J.S."/>
            <person name="Pangilinan J."/>
            <person name="Larsson K.H."/>
            <person name="Matsuura K."/>
            <person name="Barry K."/>
            <person name="Labutti K."/>
            <person name="Kuo R."/>
            <person name="Ohm R.A."/>
            <person name="Bhattacharya S.S."/>
            <person name="Shirouzu T."/>
            <person name="Yoshinaga Y."/>
            <person name="Martin F.M."/>
            <person name="Grigoriev I.V."/>
            <person name="Hibbett D.S."/>
        </authorList>
    </citation>
    <scope>NUCLEOTIDE SEQUENCE [LARGE SCALE GENOMIC DNA]</scope>
    <source>
        <strain evidence="1 2">HHB14362 ss-1</strain>
    </source>
</reference>
<name>A0A165MEJ2_9AGAM</name>
<evidence type="ECO:0000313" key="1">
    <source>
        <dbReference type="EMBL" id="KZT18237.1"/>
    </source>
</evidence>
<dbReference type="Proteomes" id="UP000076761">
    <property type="component" value="Unassembled WGS sequence"/>
</dbReference>
<organism evidence="1 2">
    <name type="scientific">Neolentinus lepideus HHB14362 ss-1</name>
    <dbReference type="NCBI Taxonomy" id="1314782"/>
    <lineage>
        <taxon>Eukaryota</taxon>
        <taxon>Fungi</taxon>
        <taxon>Dikarya</taxon>
        <taxon>Basidiomycota</taxon>
        <taxon>Agaricomycotina</taxon>
        <taxon>Agaricomycetes</taxon>
        <taxon>Gloeophyllales</taxon>
        <taxon>Gloeophyllaceae</taxon>
        <taxon>Neolentinus</taxon>
    </lineage>
</organism>
<evidence type="ECO:0000313" key="2">
    <source>
        <dbReference type="Proteomes" id="UP000076761"/>
    </source>
</evidence>
<sequence>LAMSTTQSSDTLPSSVPKLDPSGVNWAIFAEHFQQAVTAKKLWSHFSGTPTRPQSASIATTEENEKITKWEEDKATAHYLLAQKLPDSALMKFRKYPSVAERWAAIVQEYTSKGMFAHTDLRRRFLTSKCPAKGNVRVFLDGLVTKREELMSLGVEIDDTDMRATVISCLPDYLARFASSMLASSEM</sequence>
<feature type="non-terminal residue" evidence="1">
    <location>
        <position position="1"/>
    </location>
</feature>
<keyword evidence="2" id="KW-1185">Reference proteome</keyword>
<feature type="non-terminal residue" evidence="1">
    <location>
        <position position="187"/>
    </location>
</feature>
<dbReference type="AlphaFoldDB" id="A0A165MEJ2"/>
<dbReference type="OrthoDB" id="3263038at2759"/>
<dbReference type="InParanoid" id="A0A165MEJ2"/>
<dbReference type="EMBL" id="KV425696">
    <property type="protein sequence ID" value="KZT18237.1"/>
    <property type="molecule type" value="Genomic_DNA"/>
</dbReference>
<gene>
    <name evidence="1" type="ORF">NEOLEDRAFT_1031603</name>
</gene>
<accession>A0A165MEJ2</accession>
<proteinExistence type="predicted"/>
<dbReference type="STRING" id="1314782.A0A165MEJ2"/>